<gene>
    <name evidence="1" type="ORF">IM53_018460</name>
</gene>
<evidence type="ECO:0008006" key="3">
    <source>
        <dbReference type="Google" id="ProtNLM"/>
    </source>
</evidence>
<name>A0A0Q0ECK4_9XANT</name>
<reference evidence="1 2" key="1">
    <citation type="journal article" date="2016" name="Plant Pathol.">
        <title>Genetic characterization of strains named as Xanthomonas axonopodis pv. dieffenbachiae leads to a taxonomic revision of the X. axonopodis species complex.</title>
        <authorList>
            <person name="Constantin E.C."/>
            <person name="Cleenwerck I."/>
            <person name="Maes M."/>
            <person name="Baeyen S."/>
            <person name="Van Malderghem C."/>
            <person name="De Vos P."/>
            <person name="Cottyn B."/>
        </authorList>
    </citation>
    <scope>NUCLEOTIDE SEQUENCE [LARGE SCALE GENOMIC DNA]</scope>
    <source>
        <strain evidence="1 2">LMG 25940</strain>
    </source>
</reference>
<dbReference type="EMBL" id="JPYI02000098">
    <property type="protein sequence ID" value="OQP74846.1"/>
    <property type="molecule type" value="Genomic_DNA"/>
</dbReference>
<sequence>MLRLSRRHRLLPLLACLAVVLMLVAPLISRWSQAQPSEPMCMGVPALSAESSLHAGHRTQPPAMAVDAQPGAVVNTQHAGSHDAATHGEACDYCVLAARLLPVLIVALLCLLQLRPTPAPAVTQASARAVFRWAALGARGPPLAA</sequence>
<dbReference type="RefSeq" id="WP_057661167.1">
    <property type="nucleotide sequence ID" value="NZ_CP041380.1"/>
</dbReference>
<accession>A0A0Q0ECK4</accession>
<evidence type="ECO:0000313" key="1">
    <source>
        <dbReference type="EMBL" id="OQP74846.1"/>
    </source>
</evidence>
<dbReference type="Pfam" id="PF11162">
    <property type="entry name" value="DUF2946"/>
    <property type="match status" value="1"/>
</dbReference>
<dbReference type="GeneID" id="93992442"/>
<dbReference type="STRING" id="1437877.GCA_001564415_03972"/>
<comment type="caution">
    <text evidence="1">The sequence shown here is derived from an EMBL/GenBank/DDBJ whole genome shotgun (WGS) entry which is preliminary data.</text>
</comment>
<dbReference type="InterPro" id="IPR021333">
    <property type="entry name" value="DUF2946"/>
</dbReference>
<dbReference type="Proteomes" id="UP000050546">
    <property type="component" value="Unassembled WGS sequence"/>
</dbReference>
<reference evidence="1 2" key="2">
    <citation type="journal article" date="2017" name="Plant Pathol.">
        <title>Pathogenicity and virulence gene content of Xanthomonas strains infecting Araceae, formerly known as Xanthomonas axonopodis pv. dieffenbachiae.</title>
        <authorList>
            <person name="Constantin E.C."/>
            <person name="Haegeman A."/>
            <person name="Van Vaerenbergh J."/>
            <person name="Baeyen S."/>
            <person name="Van Malderghem C."/>
            <person name="Maes M."/>
            <person name="Cottyn B."/>
        </authorList>
    </citation>
    <scope>NUCLEOTIDE SEQUENCE [LARGE SCALE GENOMIC DNA]</scope>
    <source>
        <strain evidence="1 2">LMG 25940</strain>
    </source>
</reference>
<dbReference type="AlphaFoldDB" id="A0A0Q0ECK4"/>
<organism evidence="1 2">
    <name type="scientific">Xanthomonas phaseoli pv. dieffenbachiae</name>
    <dbReference type="NCBI Taxonomy" id="92828"/>
    <lineage>
        <taxon>Bacteria</taxon>
        <taxon>Pseudomonadati</taxon>
        <taxon>Pseudomonadota</taxon>
        <taxon>Gammaproteobacteria</taxon>
        <taxon>Lysobacterales</taxon>
        <taxon>Lysobacteraceae</taxon>
        <taxon>Xanthomonas</taxon>
    </lineage>
</organism>
<proteinExistence type="predicted"/>
<evidence type="ECO:0000313" key="2">
    <source>
        <dbReference type="Proteomes" id="UP000050546"/>
    </source>
</evidence>
<protein>
    <recommendedName>
        <fullName evidence="3">DUF2946 domain-containing protein</fullName>
    </recommendedName>
</protein>